<evidence type="ECO:0000256" key="4">
    <source>
        <dbReference type="ARBA" id="ARBA00022989"/>
    </source>
</evidence>
<gene>
    <name evidence="7" type="ORF">MRATA1EN1_LOCUS9172</name>
</gene>
<sequence length="142" mass="15861">MGTVLFPSLRGHYGLVTIGIISSWFHMGCLTLCVFSVFAPGSPFDLAVFLLPLSKNFSSNHELLKDQVCIYSFERNMNQPILPDHSSSHWTNSTVLFERGQDPEHHVLHLHYLALLSVILARISEQWVMCGIGFSAACDVAK</sequence>
<feature type="transmembrane region" description="Helical" evidence="6">
    <location>
        <begin position="12"/>
        <end position="39"/>
    </location>
</feature>
<keyword evidence="8" id="KW-1185">Reference proteome</keyword>
<protein>
    <recommendedName>
        <fullName evidence="6">Solute carrier family 40 member</fullName>
    </recommendedName>
</protein>
<keyword evidence="3 6" id="KW-0812">Transmembrane</keyword>
<proteinExistence type="inferred from homology"/>
<reference evidence="7" key="1">
    <citation type="submission" date="2023-04" db="EMBL/GenBank/DDBJ databases">
        <authorList>
            <consortium name="ELIXIR-Norway"/>
        </authorList>
    </citation>
    <scope>NUCLEOTIDE SEQUENCE [LARGE SCALE GENOMIC DNA]</scope>
</reference>
<dbReference type="Proteomes" id="UP001176941">
    <property type="component" value="Chromosome 2"/>
</dbReference>
<dbReference type="InterPro" id="IPR009716">
    <property type="entry name" value="Ferroportin-1"/>
</dbReference>
<evidence type="ECO:0000313" key="8">
    <source>
        <dbReference type="Proteomes" id="UP001176941"/>
    </source>
</evidence>
<keyword evidence="6" id="KW-0406">Ion transport</keyword>
<keyword evidence="5 6" id="KW-0472">Membrane</keyword>
<evidence type="ECO:0000256" key="6">
    <source>
        <dbReference type="RuleBase" id="RU365065"/>
    </source>
</evidence>
<dbReference type="EMBL" id="OX459938">
    <property type="protein sequence ID" value="CAI9160210.1"/>
    <property type="molecule type" value="Genomic_DNA"/>
</dbReference>
<accession>A0ABN8YF73</accession>
<comment type="subcellular location">
    <subcellularLocation>
        <location evidence="1 6">Membrane</location>
        <topology evidence="1 6">Multi-pass membrane protein</topology>
    </subcellularLocation>
</comment>
<comment type="function">
    <text evidence="6">May be involved in iron transport and iron homeostasis.</text>
</comment>
<evidence type="ECO:0000256" key="5">
    <source>
        <dbReference type="ARBA" id="ARBA00023136"/>
    </source>
</evidence>
<organism evidence="7 8">
    <name type="scientific">Rangifer tarandus platyrhynchus</name>
    <name type="common">Svalbard reindeer</name>
    <dbReference type="NCBI Taxonomy" id="3082113"/>
    <lineage>
        <taxon>Eukaryota</taxon>
        <taxon>Metazoa</taxon>
        <taxon>Chordata</taxon>
        <taxon>Craniata</taxon>
        <taxon>Vertebrata</taxon>
        <taxon>Euteleostomi</taxon>
        <taxon>Mammalia</taxon>
        <taxon>Eutheria</taxon>
        <taxon>Laurasiatheria</taxon>
        <taxon>Artiodactyla</taxon>
        <taxon>Ruminantia</taxon>
        <taxon>Pecora</taxon>
        <taxon>Cervidae</taxon>
        <taxon>Odocoileinae</taxon>
        <taxon>Rangifer</taxon>
    </lineage>
</organism>
<evidence type="ECO:0000256" key="3">
    <source>
        <dbReference type="ARBA" id="ARBA00022692"/>
    </source>
</evidence>
<comment type="similarity">
    <text evidence="6">Belongs to the ferroportin (FP) (TC 2.A.100) family. SLC40A subfamily.</text>
</comment>
<evidence type="ECO:0000256" key="2">
    <source>
        <dbReference type="ARBA" id="ARBA00022448"/>
    </source>
</evidence>
<keyword evidence="4 6" id="KW-1133">Transmembrane helix</keyword>
<comment type="caution">
    <text evidence="6">Lacks conserved residue(s) required for the propagation of feature annotation.</text>
</comment>
<keyword evidence="2 6" id="KW-0813">Transport</keyword>
<name>A0ABN8YF73_RANTA</name>
<dbReference type="Pfam" id="PF06963">
    <property type="entry name" value="FPN1"/>
    <property type="match status" value="1"/>
</dbReference>
<evidence type="ECO:0000256" key="1">
    <source>
        <dbReference type="ARBA" id="ARBA00004141"/>
    </source>
</evidence>
<evidence type="ECO:0000313" key="7">
    <source>
        <dbReference type="EMBL" id="CAI9160210.1"/>
    </source>
</evidence>